<dbReference type="PANTHER" id="PTHR44329">
    <property type="entry name" value="SERINE/THREONINE-PROTEIN KINASE TNNI3K-RELATED"/>
    <property type="match status" value="1"/>
</dbReference>
<evidence type="ECO:0000313" key="2">
    <source>
        <dbReference type="EMBL" id="KAF6159410.1"/>
    </source>
</evidence>
<feature type="domain" description="Protein kinase" evidence="1">
    <location>
        <begin position="1"/>
        <end position="173"/>
    </location>
</feature>
<gene>
    <name evidence="2" type="ORF">GIB67_032181</name>
</gene>
<dbReference type="EMBL" id="JACGCM010001193">
    <property type="protein sequence ID" value="KAF6159410.1"/>
    <property type="molecule type" value="Genomic_DNA"/>
</dbReference>
<dbReference type="GO" id="GO:0005524">
    <property type="term" value="F:ATP binding"/>
    <property type="evidence" value="ECO:0007669"/>
    <property type="project" value="InterPro"/>
</dbReference>
<organism evidence="2 3">
    <name type="scientific">Kingdonia uniflora</name>
    <dbReference type="NCBI Taxonomy" id="39325"/>
    <lineage>
        <taxon>Eukaryota</taxon>
        <taxon>Viridiplantae</taxon>
        <taxon>Streptophyta</taxon>
        <taxon>Embryophyta</taxon>
        <taxon>Tracheophyta</taxon>
        <taxon>Spermatophyta</taxon>
        <taxon>Magnoliopsida</taxon>
        <taxon>Ranunculales</taxon>
        <taxon>Circaeasteraceae</taxon>
        <taxon>Kingdonia</taxon>
    </lineage>
</organism>
<dbReference type="InterPro" id="IPR051681">
    <property type="entry name" value="Ser/Thr_Kinases-Pseudokinases"/>
</dbReference>
<dbReference type="Gene3D" id="1.10.510.10">
    <property type="entry name" value="Transferase(Phosphotransferase) domain 1"/>
    <property type="match status" value="1"/>
</dbReference>
<proteinExistence type="predicted"/>
<evidence type="ECO:0000259" key="1">
    <source>
        <dbReference type="PROSITE" id="PS50011"/>
    </source>
</evidence>
<accession>A0A7J7MXA1</accession>
<dbReference type="InterPro" id="IPR011009">
    <property type="entry name" value="Kinase-like_dom_sf"/>
</dbReference>
<dbReference type="InterPro" id="IPR001245">
    <property type="entry name" value="Ser-Thr/Tyr_kinase_cat_dom"/>
</dbReference>
<sequence length="173" mass="19666">MPTFFISEREHITMSGVSISLHSSLLPTTTTLMPSFQILLVRQLWGDLRAFLKKKGALKQTAAVKFALDIARYPLRGMNYLHEHKPEAIIHRDLEPPYQDYRNILRDDTGHLKVADFGVSKLLKVANTVKEDKPVSCIDTSGKSTAFVKKSFIFCLLTYSWKHALFFPSLLVV</sequence>
<evidence type="ECO:0000313" key="3">
    <source>
        <dbReference type="Proteomes" id="UP000541444"/>
    </source>
</evidence>
<dbReference type="Pfam" id="PF07714">
    <property type="entry name" value="PK_Tyr_Ser-Thr"/>
    <property type="match status" value="1"/>
</dbReference>
<dbReference type="GO" id="GO:0004674">
    <property type="term" value="F:protein serine/threonine kinase activity"/>
    <property type="evidence" value="ECO:0007669"/>
    <property type="project" value="TreeGrafter"/>
</dbReference>
<dbReference type="SUPFAM" id="SSF56112">
    <property type="entry name" value="Protein kinase-like (PK-like)"/>
    <property type="match status" value="1"/>
</dbReference>
<dbReference type="PANTHER" id="PTHR44329:SF140">
    <property type="entry name" value="INACTIVE PROTEIN TYROSINE KINASE PTKL"/>
    <property type="match status" value="1"/>
</dbReference>
<name>A0A7J7MXA1_9MAGN</name>
<dbReference type="Proteomes" id="UP000541444">
    <property type="component" value="Unassembled WGS sequence"/>
</dbReference>
<dbReference type="AlphaFoldDB" id="A0A7J7MXA1"/>
<protein>
    <recommendedName>
        <fullName evidence="1">Protein kinase domain-containing protein</fullName>
    </recommendedName>
</protein>
<dbReference type="OrthoDB" id="4062651at2759"/>
<dbReference type="PROSITE" id="PS50011">
    <property type="entry name" value="PROTEIN_KINASE_DOM"/>
    <property type="match status" value="1"/>
</dbReference>
<reference evidence="2 3" key="1">
    <citation type="journal article" date="2020" name="IScience">
        <title>Genome Sequencing of the Endangered Kingdonia uniflora (Circaeasteraceae, Ranunculales) Reveals Potential Mechanisms of Evolutionary Specialization.</title>
        <authorList>
            <person name="Sun Y."/>
            <person name="Deng T."/>
            <person name="Zhang A."/>
            <person name="Moore M.J."/>
            <person name="Landis J.B."/>
            <person name="Lin N."/>
            <person name="Zhang H."/>
            <person name="Zhang X."/>
            <person name="Huang J."/>
            <person name="Zhang X."/>
            <person name="Sun H."/>
            <person name="Wang H."/>
        </authorList>
    </citation>
    <scope>NUCLEOTIDE SEQUENCE [LARGE SCALE GENOMIC DNA]</scope>
    <source>
        <strain evidence="2">TB1705</strain>
        <tissue evidence="2">Leaf</tissue>
    </source>
</reference>
<comment type="caution">
    <text evidence="2">The sequence shown here is derived from an EMBL/GenBank/DDBJ whole genome shotgun (WGS) entry which is preliminary data.</text>
</comment>
<dbReference type="InterPro" id="IPR000719">
    <property type="entry name" value="Prot_kinase_dom"/>
</dbReference>
<keyword evidence="3" id="KW-1185">Reference proteome</keyword>